<dbReference type="GO" id="GO:0010629">
    <property type="term" value="P:negative regulation of gene expression"/>
    <property type="evidence" value="ECO:0007669"/>
    <property type="project" value="TreeGrafter"/>
</dbReference>
<evidence type="ECO:0000256" key="1">
    <source>
        <dbReference type="ARBA" id="ARBA00004123"/>
    </source>
</evidence>
<dbReference type="InterPro" id="IPR052056">
    <property type="entry name" value="Mono-ARTD/PARP"/>
</dbReference>
<keyword evidence="3" id="KW-0808">Transferase</keyword>
<dbReference type="InterPro" id="IPR043472">
    <property type="entry name" value="Macro_dom-like"/>
</dbReference>
<dbReference type="AlphaFoldDB" id="K1PTN1"/>
<dbReference type="PANTHER" id="PTHR14453:SF67">
    <property type="entry name" value="POLY [ADP-RIBOSE] POLYMERASE"/>
    <property type="match status" value="1"/>
</dbReference>
<dbReference type="GO" id="GO:0005737">
    <property type="term" value="C:cytoplasm"/>
    <property type="evidence" value="ECO:0007669"/>
    <property type="project" value="TreeGrafter"/>
</dbReference>
<keyword evidence="4" id="KW-0520">NAD</keyword>
<name>K1PTN1_MAGGI</name>
<dbReference type="InterPro" id="IPR002589">
    <property type="entry name" value="Macro_dom"/>
</dbReference>
<accession>K1PTN1</accession>
<organism evidence="6">
    <name type="scientific">Magallana gigas</name>
    <name type="common">Pacific oyster</name>
    <name type="synonym">Crassostrea gigas</name>
    <dbReference type="NCBI Taxonomy" id="29159"/>
    <lineage>
        <taxon>Eukaryota</taxon>
        <taxon>Metazoa</taxon>
        <taxon>Spiralia</taxon>
        <taxon>Lophotrochozoa</taxon>
        <taxon>Mollusca</taxon>
        <taxon>Bivalvia</taxon>
        <taxon>Autobranchia</taxon>
        <taxon>Pteriomorphia</taxon>
        <taxon>Ostreida</taxon>
        <taxon>Ostreoidea</taxon>
        <taxon>Ostreidae</taxon>
        <taxon>Magallana</taxon>
    </lineage>
</organism>
<dbReference type="EMBL" id="JH818930">
    <property type="protein sequence ID" value="EKC27597.1"/>
    <property type="molecule type" value="Genomic_DNA"/>
</dbReference>
<keyword evidence="2" id="KW-0328">Glycosyltransferase</keyword>
<dbReference type="Pfam" id="PF01661">
    <property type="entry name" value="Macro"/>
    <property type="match status" value="1"/>
</dbReference>
<protein>
    <submittedName>
        <fullName evidence="6">Poly [ADP-ribose] polymerase 14</fullName>
    </submittedName>
</protein>
<dbReference type="PROSITE" id="PS51154">
    <property type="entry name" value="MACRO"/>
    <property type="match status" value="1"/>
</dbReference>
<evidence type="ECO:0000256" key="5">
    <source>
        <dbReference type="ARBA" id="ARBA00023242"/>
    </source>
</evidence>
<reference evidence="6" key="1">
    <citation type="journal article" date="2012" name="Nature">
        <title>The oyster genome reveals stress adaptation and complexity of shell formation.</title>
        <authorList>
            <person name="Zhang G."/>
            <person name="Fang X."/>
            <person name="Guo X."/>
            <person name="Li L."/>
            <person name="Luo R."/>
            <person name="Xu F."/>
            <person name="Yang P."/>
            <person name="Zhang L."/>
            <person name="Wang X."/>
            <person name="Qi H."/>
            <person name="Xiong Z."/>
            <person name="Que H."/>
            <person name="Xie Y."/>
            <person name="Holland P.W."/>
            <person name="Paps J."/>
            <person name="Zhu Y."/>
            <person name="Wu F."/>
            <person name="Chen Y."/>
            <person name="Wang J."/>
            <person name="Peng C."/>
            <person name="Meng J."/>
            <person name="Yang L."/>
            <person name="Liu J."/>
            <person name="Wen B."/>
            <person name="Zhang N."/>
            <person name="Huang Z."/>
            <person name="Zhu Q."/>
            <person name="Feng Y."/>
            <person name="Mount A."/>
            <person name="Hedgecock D."/>
            <person name="Xu Z."/>
            <person name="Liu Y."/>
            <person name="Domazet-Loso T."/>
            <person name="Du Y."/>
            <person name="Sun X."/>
            <person name="Zhang S."/>
            <person name="Liu B."/>
            <person name="Cheng P."/>
            <person name="Jiang X."/>
            <person name="Li J."/>
            <person name="Fan D."/>
            <person name="Wang W."/>
            <person name="Fu W."/>
            <person name="Wang T."/>
            <person name="Wang B."/>
            <person name="Zhang J."/>
            <person name="Peng Z."/>
            <person name="Li Y."/>
            <person name="Li N."/>
            <person name="Wang J."/>
            <person name="Chen M."/>
            <person name="He Y."/>
            <person name="Tan F."/>
            <person name="Song X."/>
            <person name="Zheng Q."/>
            <person name="Huang R."/>
            <person name="Yang H."/>
            <person name="Du X."/>
            <person name="Chen L."/>
            <person name="Yang M."/>
            <person name="Gaffney P.M."/>
            <person name="Wang S."/>
            <person name="Luo L."/>
            <person name="She Z."/>
            <person name="Ming Y."/>
            <person name="Huang W."/>
            <person name="Zhang S."/>
            <person name="Huang B."/>
            <person name="Zhang Y."/>
            <person name="Qu T."/>
            <person name="Ni P."/>
            <person name="Miao G."/>
            <person name="Wang J."/>
            <person name="Wang Q."/>
            <person name="Steinberg C.E."/>
            <person name="Wang H."/>
            <person name="Li N."/>
            <person name="Qian L."/>
            <person name="Zhang G."/>
            <person name="Li Y."/>
            <person name="Yang H."/>
            <person name="Liu X."/>
            <person name="Wang J."/>
            <person name="Yin Y."/>
            <person name="Wang J."/>
        </authorList>
    </citation>
    <scope>NUCLEOTIDE SEQUENCE [LARGE SCALE GENOMIC DNA]</scope>
    <source>
        <strain evidence="6">05x7-T-G4-1.051#20</strain>
    </source>
</reference>
<dbReference type="PANTHER" id="PTHR14453">
    <property type="entry name" value="PARP/ZINC FINGER CCCH TYPE DOMAIN CONTAINING PROTEIN"/>
    <property type="match status" value="1"/>
</dbReference>
<dbReference type="GO" id="GO:0016757">
    <property type="term" value="F:glycosyltransferase activity"/>
    <property type="evidence" value="ECO:0007669"/>
    <property type="project" value="UniProtKB-KW"/>
</dbReference>
<evidence type="ECO:0000256" key="4">
    <source>
        <dbReference type="ARBA" id="ARBA00023027"/>
    </source>
</evidence>
<dbReference type="GO" id="GO:0005634">
    <property type="term" value="C:nucleus"/>
    <property type="evidence" value="ECO:0007669"/>
    <property type="project" value="UniProtKB-SubCell"/>
</dbReference>
<proteinExistence type="predicted"/>
<evidence type="ECO:0000256" key="2">
    <source>
        <dbReference type="ARBA" id="ARBA00022676"/>
    </source>
</evidence>
<dbReference type="SUPFAM" id="SSF52949">
    <property type="entry name" value="Macro domain-like"/>
    <property type="match status" value="2"/>
</dbReference>
<evidence type="ECO:0000313" key="6">
    <source>
        <dbReference type="EMBL" id="EKC27597.1"/>
    </source>
</evidence>
<dbReference type="InParanoid" id="K1PTN1"/>
<gene>
    <name evidence="6" type="ORF">CGI_10007048</name>
</gene>
<comment type="subcellular location">
    <subcellularLocation>
        <location evidence="1">Nucleus</location>
    </subcellularLocation>
</comment>
<dbReference type="Gene3D" id="3.40.220.10">
    <property type="entry name" value="Leucine Aminopeptidase, subunit E, domain 1"/>
    <property type="match status" value="2"/>
</dbReference>
<dbReference type="HOGENOM" id="CLU_286720_0_0_1"/>
<dbReference type="GO" id="GO:0003714">
    <property type="term" value="F:transcription corepressor activity"/>
    <property type="evidence" value="ECO:0007669"/>
    <property type="project" value="TreeGrafter"/>
</dbReference>
<evidence type="ECO:0000256" key="3">
    <source>
        <dbReference type="ARBA" id="ARBA00022679"/>
    </source>
</evidence>
<keyword evidence="5" id="KW-0539">Nucleus</keyword>
<sequence length="1077" mass="121587">MDKLSSIRVSGGFSCSLLTRGLSLRIDSLKLEFILSATKVQQDLERDLAAFYATVEWPKSSSDALVVQCIFTLITAKNKFEPSIVENRWPTFNAENRIYLYVTGQDVMNWQKDVEGCIEQFVEQIGVRSTPLTSKKCSHIIQQLASPQKILIKEDADSQSVHVVGVPEFIDKIILQIELIETENFKKENKMEIKLSDSEIFLLMNSGIKTRIANSVHSVTCSFDLSQKRILLLGNEEALRCASIIIANERYIIKERLIGDISPIKSYLLRLKNAKRHVCTKIAASRALCYLDTSHSDVIKLFAFTEKDLNKSETLLRTTIVEEKVDIEGDLTGSITPAEYTPMFKQIECRFSELAKIDFVPVELAVRIVATIDHIHTIKKEVEAILLRGQVFEVTDFYRPCVFRYLFKNRTEEFKTLSTKHNVVVSTNMKISAIKVRGKFEAINCFRQDVERMILTIKSKRHTFSLPSEYREKFLDMCLNLETQLNCTVDVLNLSEGPEDKIKHRKIIVMAGMLSKVECDVLLVYSDKKYNHITHQSKMVVKTERGEPDEWSVTATGAGKLKNCLAVYHVISPNTGSGSSEEASPMVSLKTAYSRCFSMLEEQKFRSLALSCNRTLTNSHQVQTLANFLREYFAFNTNSGINTVVFCDEREIASSFLNEFRASKIPWTCRMEGQLKHNTASYSIKPGLDWNTTPICHVSSSFTFDVGPLKVRGLVGDITNLTVDAIVNSSNKCLDLRKGAVSQNILIKGGSSLEKQLNTAENRRDMLKYGLTVTTSEEMSQIRCRFIYHVDAASIAKTSHVTATWRKMVVKCLMKAEEMRLSSLAFPALGTGSLHGNLRTTAQFMLEALEEFGSKRPLHLTHISIAVLEQHVLEALHNGMRERYIENMRLWNPEYEEKMSGDLLICGESSDILEEAIQPINRALFTLESDRDRHYQSSLQKERTGLRTSKRYSKIQLGINTMEEDKERVQQKHKISRTLPASISRWERNTKLPEGAILLNPYEVKQVIEKKLSAHPDYTDTFLLQKGPVMAASVAGVTASYLAAGMPKVFSYSASSSLAMIAGTTLLLGELFCGGKN</sequence>